<dbReference type="InterPro" id="IPR002123">
    <property type="entry name" value="Plipid/glycerol_acylTrfase"/>
</dbReference>
<feature type="domain" description="Phospholipid/glycerol acyltransferase" evidence="4">
    <location>
        <begin position="47"/>
        <end position="156"/>
    </location>
</feature>
<proteinExistence type="predicted"/>
<protein>
    <submittedName>
        <fullName evidence="5">Acyltransferase</fullName>
    </submittedName>
</protein>
<sequence length="197" mass="22004">MDGPVLILPPAAPRVTPNRFTRWIGRTILTLAGWRMVGAFPDVPKAVLIGAPHSSNWDGIWGFAAKMALGLDIRIIAKKELMRGPMGTLLRRLGVIPIDRSAPGGFVGQTVERIREADSFWLGVAPEGTRKRVEKWKTGFWKIAHEADIPIILEYFHYPEKIIGIGPTIRTSGDIEADMARIRAWYAPWQGRNRGTQ</sequence>
<evidence type="ECO:0000313" key="6">
    <source>
        <dbReference type="Proteomes" id="UP000251842"/>
    </source>
</evidence>
<evidence type="ECO:0000256" key="1">
    <source>
        <dbReference type="ARBA" id="ARBA00005189"/>
    </source>
</evidence>
<dbReference type="SMART" id="SM00563">
    <property type="entry name" value="PlsC"/>
    <property type="match status" value="1"/>
</dbReference>
<reference evidence="6" key="1">
    <citation type="submission" date="2018-05" db="EMBL/GenBank/DDBJ databases">
        <title>Luteimonas pekinense sp. nov., isolated from human Meibomian gland secretions, Beijing, China.</title>
        <authorList>
            <person name="Wen T."/>
            <person name="Bai H."/>
            <person name="Lv H."/>
        </authorList>
    </citation>
    <scope>NUCLEOTIDE SEQUENCE [LARGE SCALE GENOMIC DNA]</scope>
    <source>
        <strain evidence="6">83-4</strain>
    </source>
</reference>
<dbReference type="GO" id="GO:0006654">
    <property type="term" value="P:phosphatidic acid biosynthetic process"/>
    <property type="evidence" value="ECO:0007669"/>
    <property type="project" value="TreeGrafter"/>
</dbReference>
<name>A0A344J975_9GAMM</name>
<accession>A0A344J975</accession>
<keyword evidence="6" id="KW-1185">Reference proteome</keyword>
<evidence type="ECO:0000259" key="4">
    <source>
        <dbReference type="SMART" id="SM00563"/>
    </source>
</evidence>
<dbReference type="Proteomes" id="UP000251842">
    <property type="component" value="Chromosome"/>
</dbReference>
<dbReference type="KEGG" id="lue:DCD74_09585"/>
<gene>
    <name evidence="5" type="ORF">DCD74_09585</name>
</gene>
<dbReference type="EMBL" id="CP029556">
    <property type="protein sequence ID" value="AXA85585.1"/>
    <property type="molecule type" value="Genomic_DNA"/>
</dbReference>
<dbReference type="OrthoDB" id="9796839at2"/>
<dbReference type="PANTHER" id="PTHR10434">
    <property type="entry name" value="1-ACYL-SN-GLYCEROL-3-PHOSPHATE ACYLTRANSFERASE"/>
    <property type="match status" value="1"/>
</dbReference>
<comment type="pathway">
    <text evidence="1">Lipid metabolism.</text>
</comment>
<dbReference type="CDD" id="cd07988">
    <property type="entry name" value="LPLAT_ABO13168-like"/>
    <property type="match status" value="1"/>
</dbReference>
<dbReference type="GO" id="GO:0003841">
    <property type="term" value="F:1-acylglycerol-3-phosphate O-acyltransferase activity"/>
    <property type="evidence" value="ECO:0007669"/>
    <property type="project" value="TreeGrafter"/>
</dbReference>
<organism evidence="5 6">
    <name type="scientific">Solilutibacter oculi</name>
    <dbReference type="NCBI Taxonomy" id="2698682"/>
    <lineage>
        <taxon>Bacteria</taxon>
        <taxon>Pseudomonadati</taxon>
        <taxon>Pseudomonadota</taxon>
        <taxon>Gammaproteobacteria</taxon>
        <taxon>Lysobacterales</taxon>
        <taxon>Lysobacteraceae</taxon>
        <taxon>Solilutibacter</taxon>
    </lineage>
</organism>
<dbReference type="Pfam" id="PF01553">
    <property type="entry name" value="Acyltransferase"/>
    <property type="match status" value="1"/>
</dbReference>
<evidence type="ECO:0000313" key="5">
    <source>
        <dbReference type="EMBL" id="AXA85585.1"/>
    </source>
</evidence>
<dbReference type="AlphaFoldDB" id="A0A344J975"/>
<evidence type="ECO:0000256" key="3">
    <source>
        <dbReference type="ARBA" id="ARBA00023315"/>
    </source>
</evidence>
<dbReference type="PANTHER" id="PTHR10434:SF9">
    <property type="entry name" value="PHOSPHOLIPID_GLYCEROL ACYLTRANSFERASE DOMAIN-CONTAINING PROTEIN"/>
    <property type="match status" value="1"/>
</dbReference>
<keyword evidence="2 5" id="KW-0808">Transferase</keyword>
<keyword evidence="3 5" id="KW-0012">Acyltransferase</keyword>
<dbReference type="RefSeq" id="WP_112927786.1">
    <property type="nucleotide sequence ID" value="NZ_CP029556.1"/>
</dbReference>
<evidence type="ECO:0000256" key="2">
    <source>
        <dbReference type="ARBA" id="ARBA00022679"/>
    </source>
</evidence>
<dbReference type="SUPFAM" id="SSF69593">
    <property type="entry name" value="Glycerol-3-phosphate (1)-acyltransferase"/>
    <property type="match status" value="1"/>
</dbReference>